<dbReference type="SMART" id="SM00826">
    <property type="entry name" value="PKS_DH"/>
    <property type="match status" value="1"/>
</dbReference>
<name>A0A1Y1Z2C6_9PLEO</name>
<comment type="caution">
    <text evidence="12">The sequence shown here is derived from an EMBL/GenBank/DDBJ whole genome shotgun (WGS) entry which is preliminary data.</text>
</comment>
<dbReference type="InterPro" id="IPR016035">
    <property type="entry name" value="Acyl_Trfase/lysoPLipase"/>
</dbReference>
<dbReference type="GO" id="GO:0004312">
    <property type="term" value="F:fatty acid synthase activity"/>
    <property type="evidence" value="ECO:0007669"/>
    <property type="project" value="TreeGrafter"/>
</dbReference>
<feature type="domain" description="Ketosynthase family 3 (KS3)" evidence="10">
    <location>
        <begin position="11"/>
        <end position="436"/>
    </location>
</feature>
<evidence type="ECO:0000256" key="7">
    <source>
        <dbReference type="ARBA" id="ARBA00023315"/>
    </source>
</evidence>
<dbReference type="InterPro" id="IPR036736">
    <property type="entry name" value="ACP-like_sf"/>
</dbReference>
<dbReference type="Pfam" id="PF21089">
    <property type="entry name" value="PKS_DH_N"/>
    <property type="match status" value="1"/>
</dbReference>
<keyword evidence="3" id="KW-0808">Transferase</keyword>
<dbReference type="PANTHER" id="PTHR43775:SF50">
    <property type="entry name" value="HIGHLY REDUCING POLYKETIDE SYNTHASE SRDA"/>
    <property type="match status" value="1"/>
</dbReference>
<keyword evidence="6" id="KW-0511">Multifunctional enzyme</keyword>
<dbReference type="InterPro" id="IPR014030">
    <property type="entry name" value="Ketoacyl_synth_N"/>
</dbReference>
<dbReference type="Proteomes" id="UP000193144">
    <property type="component" value="Unassembled WGS sequence"/>
</dbReference>
<dbReference type="Pfam" id="PF08240">
    <property type="entry name" value="ADH_N"/>
    <property type="match status" value="1"/>
</dbReference>
<dbReference type="Pfam" id="PF08242">
    <property type="entry name" value="Methyltransf_12"/>
    <property type="match status" value="1"/>
</dbReference>
<keyword evidence="1" id="KW-0596">Phosphopantetheine</keyword>
<dbReference type="InterPro" id="IPR042104">
    <property type="entry name" value="PKS_dehydratase_sf"/>
</dbReference>
<dbReference type="CDD" id="cd02440">
    <property type="entry name" value="AdoMet_MTases"/>
    <property type="match status" value="1"/>
</dbReference>
<evidence type="ECO:0000256" key="8">
    <source>
        <dbReference type="PROSITE-ProRule" id="PRU01363"/>
    </source>
</evidence>
<dbReference type="InterPro" id="IPR020841">
    <property type="entry name" value="PKS_Beta-ketoAc_synthase_dom"/>
</dbReference>
<keyword evidence="13" id="KW-1185">Reference proteome</keyword>
<dbReference type="SUPFAM" id="SSF52151">
    <property type="entry name" value="FabD/lysophospholipase-like"/>
    <property type="match status" value="1"/>
</dbReference>
<dbReference type="PROSITE" id="PS50075">
    <property type="entry name" value="CARRIER"/>
    <property type="match status" value="1"/>
</dbReference>
<dbReference type="SMART" id="SM00823">
    <property type="entry name" value="PKS_PP"/>
    <property type="match status" value="1"/>
</dbReference>
<evidence type="ECO:0000256" key="1">
    <source>
        <dbReference type="ARBA" id="ARBA00022450"/>
    </source>
</evidence>
<dbReference type="CDD" id="cd00833">
    <property type="entry name" value="PKS"/>
    <property type="match status" value="1"/>
</dbReference>
<dbReference type="InterPro" id="IPR018201">
    <property type="entry name" value="Ketoacyl_synth_AS"/>
</dbReference>
<dbReference type="Gene3D" id="3.30.70.3290">
    <property type="match status" value="1"/>
</dbReference>
<dbReference type="Pfam" id="PF23297">
    <property type="entry name" value="ACP_SdgA_C"/>
    <property type="match status" value="1"/>
</dbReference>
<feature type="domain" description="Carrier" evidence="9">
    <location>
        <begin position="2533"/>
        <end position="2611"/>
    </location>
</feature>
<dbReference type="InterPro" id="IPR032821">
    <property type="entry name" value="PKS_assoc"/>
</dbReference>
<dbReference type="Pfam" id="PF00107">
    <property type="entry name" value="ADH_zinc_N"/>
    <property type="match status" value="1"/>
</dbReference>
<dbReference type="PROSITE" id="PS00606">
    <property type="entry name" value="KS3_1"/>
    <property type="match status" value="1"/>
</dbReference>
<dbReference type="InterPro" id="IPR013154">
    <property type="entry name" value="ADH-like_N"/>
</dbReference>
<dbReference type="Gene3D" id="1.10.1200.10">
    <property type="entry name" value="ACP-like"/>
    <property type="match status" value="1"/>
</dbReference>
<dbReference type="Gene3D" id="3.40.366.10">
    <property type="entry name" value="Malonyl-Coenzyme A Acyl Carrier Protein, domain 2"/>
    <property type="match status" value="1"/>
</dbReference>
<dbReference type="InterPro" id="IPR057326">
    <property type="entry name" value="KR_dom"/>
</dbReference>
<dbReference type="SMART" id="SM00829">
    <property type="entry name" value="PKS_ER"/>
    <property type="match status" value="1"/>
</dbReference>
<dbReference type="SUPFAM" id="SSF55048">
    <property type="entry name" value="Probable ACP-binding domain of malonyl-CoA ACP transacylase"/>
    <property type="match status" value="1"/>
</dbReference>
<evidence type="ECO:0000256" key="4">
    <source>
        <dbReference type="ARBA" id="ARBA00022857"/>
    </source>
</evidence>
<dbReference type="CDD" id="cd05195">
    <property type="entry name" value="enoyl_red"/>
    <property type="match status" value="1"/>
</dbReference>
<dbReference type="InterPro" id="IPR016036">
    <property type="entry name" value="Malonyl_transacylase_ACP-bd"/>
</dbReference>
<protein>
    <submittedName>
        <fullName evidence="12">Uncharacterized protein</fullName>
    </submittedName>
</protein>
<reference evidence="12 13" key="1">
    <citation type="submission" date="2016-07" db="EMBL/GenBank/DDBJ databases">
        <title>Pervasive Adenine N6-methylation of Active Genes in Fungi.</title>
        <authorList>
            <consortium name="DOE Joint Genome Institute"/>
            <person name="Mondo S.J."/>
            <person name="Dannebaum R.O."/>
            <person name="Kuo R.C."/>
            <person name="Labutti K."/>
            <person name="Haridas S."/>
            <person name="Kuo A."/>
            <person name="Salamov A."/>
            <person name="Ahrendt S.R."/>
            <person name="Lipzen A."/>
            <person name="Sullivan W."/>
            <person name="Andreopoulos W.B."/>
            <person name="Clum A."/>
            <person name="Lindquist E."/>
            <person name="Daum C."/>
            <person name="Ramamoorthy G.K."/>
            <person name="Gryganskyi A."/>
            <person name="Culley D."/>
            <person name="Magnuson J.K."/>
            <person name="James T.Y."/>
            <person name="O'Malley M.A."/>
            <person name="Stajich J.E."/>
            <person name="Spatafora J.W."/>
            <person name="Visel A."/>
            <person name="Grigoriev I.V."/>
        </authorList>
    </citation>
    <scope>NUCLEOTIDE SEQUENCE [LARGE SCALE GENOMIC DNA]</scope>
    <source>
        <strain evidence="12 13">CBS 115471</strain>
    </source>
</reference>
<dbReference type="InterPro" id="IPR036291">
    <property type="entry name" value="NAD(P)-bd_dom_sf"/>
</dbReference>
<feature type="active site" description="Proton donor; for dehydratase activity" evidence="8">
    <location>
        <position position="1190"/>
    </location>
</feature>
<evidence type="ECO:0000313" key="12">
    <source>
        <dbReference type="EMBL" id="ORY04448.1"/>
    </source>
</evidence>
<dbReference type="Pfam" id="PF14765">
    <property type="entry name" value="PS-DH"/>
    <property type="match status" value="1"/>
</dbReference>
<dbReference type="Pfam" id="PF16197">
    <property type="entry name" value="KAsynt_C_assoc"/>
    <property type="match status" value="1"/>
</dbReference>
<keyword evidence="7" id="KW-0012">Acyltransferase</keyword>
<dbReference type="SUPFAM" id="SSF50129">
    <property type="entry name" value="GroES-like"/>
    <property type="match status" value="1"/>
</dbReference>
<organism evidence="12 13">
    <name type="scientific">Clohesyomyces aquaticus</name>
    <dbReference type="NCBI Taxonomy" id="1231657"/>
    <lineage>
        <taxon>Eukaryota</taxon>
        <taxon>Fungi</taxon>
        <taxon>Dikarya</taxon>
        <taxon>Ascomycota</taxon>
        <taxon>Pezizomycotina</taxon>
        <taxon>Dothideomycetes</taxon>
        <taxon>Pleosporomycetidae</taxon>
        <taxon>Pleosporales</taxon>
        <taxon>Lindgomycetaceae</taxon>
        <taxon>Clohesyomyces</taxon>
    </lineage>
</organism>
<dbReference type="GO" id="GO:0044550">
    <property type="term" value="P:secondary metabolite biosynthetic process"/>
    <property type="evidence" value="ECO:0007669"/>
    <property type="project" value="TreeGrafter"/>
</dbReference>
<evidence type="ECO:0000313" key="13">
    <source>
        <dbReference type="Proteomes" id="UP000193144"/>
    </source>
</evidence>
<dbReference type="InterPro" id="IPR001227">
    <property type="entry name" value="Ac_transferase_dom_sf"/>
</dbReference>
<dbReference type="SMART" id="SM00825">
    <property type="entry name" value="PKS_KS"/>
    <property type="match status" value="1"/>
</dbReference>
<dbReference type="InterPro" id="IPR050091">
    <property type="entry name" value="PKS_NRPS_Biosynth_Enz"/>
</dbReference>
<dbReference type="SUPFAM" id="SSF51735">
    <property type="entry name" value="NAD(P)-binding Rossmann-fold domains"/>
    <property type="match status" value="2"/>
</dbReference>
<evidence type="ECO:0000259" key="9">
    <source>
        <dbReference type="PROSITE" id="PS50075"/>
    </source>
</evidence>
<dbReference type="InterPro" id="IPR049900">
    <property type="entry name" value="PKS_mFAS_DH"/>
</dbReference>
<dbReference type="Pfam" id="PF23114">
    <property type="entry name" value="NAD-bd_HRPKS_sdrA"/>
    <property type="match status" value="1"/>
</dbReference>
<feature type="region of interest" description="N-terminal hotdog fold" evidence="8">
    <location>
        <begin position="974"/>
        <end position="1112"/>
    </location>
</feature>
<dbReference type="Pfam" id="PF02801">
    <property type="entry name" value="Ketoacyl-synt_C"/>
    <property type="match status" value="1"/>
</dbReference>
<dbReference type="InterPro" id="IPR013149">
    <property type="entry name" value="ADH-like_C"/>
</dbReference>
<dbReference type="InterPro" id="IPR020806">
    <property type="entry name" value="PKS_PP-bd"/>
</dbReference>
<dbReference type="Pfam" id="PF08659">
    <property type="entry name" value="KR"/>
    <property type="match status" value="1"/>
</dbReference>
<feature type="region of interest" description="C-terminal hotdog fold" evidence="8">
    <location>
        <begin position="1124"/>
        <end position="1277"/>
    </location>
</feature>
<dbReference type="InterPro" id="IPR014043">
    <property type="entry name" value="Acyl_transferase_dom"/>
</dbReference>
<dbReference type="Gene3D" id="3.40.50.150">
    <property type="entry name" value="Vaccinia Virus protein VP39"/>
    <property type="match status" value="1"/>
</dbReference>
<dbReference type="InterPro" id="IPR011032">
    <property type="entry name" value="GroES-like_sf"/>
</dbReference>
<evidence type="ECO:0000256" key="6">
    <source>
        <dbReference type="ARBA" id="ARBA00023268"/>
    </source>
</evidence>
<gene>
    <name evidence="12" type="ORF">BCR34DRAFT_491504</name>
</gene>
<dbReference type="InterPro" id="IPR049551">
    <property type="entry name" value="PKS_DH_C"/>
</dbReference>
<keyword evidence="4" id="KW-0521">NADP</keyword>
<dbReference type="Gene3D" id="3.40.47.10">
    <property type="match status" value="1"/>
</dbReference>
<dbReference type="SUPFAM" id="SSF53901">
    <property type="entry name" value="Thiolase-like"/>
    <property type="match status" value="1"/>
</dbReference>
<dbReference type="Pfam" id="PF22621">
    <property type="entry name" value="CurL-like_PKS_C"/>
    <property type="match status" value="1"/>
</dbReference>
<dbReference type="GO" id="GO:0016491">
    <property type="term" value="F:oxidoreductase activity"/>
    <property type="evidence" value="ECO:0007669"/>
    <property type="project" value="UniProtKB-KW"/>
</dbReference>
<dbReference type="EMBL" id="MCFA01000135">
    <property type="protein sequence ID" value="ORY04448.1"/>
    <property type="molecule type" value="Genomic_DNA"/>
</dbReference>
<dbReference type="InterPro" id="IPR009081">
    <property type="entry name" value="PP-bd_ACP"/>
</dbReference>
<dbReference type="SMART" id="SM00827">
    <property type="entry name" value="PKS_AT"/>
    <property type="match status" value="1"/>
</dbReference>
<dbReference type="STRING" id="1231657.A0A1Y1Z2C6"/>
<dbReference type="Pfam" id="PF00109">
    <property type="entry name" value="ketoacyl-synt"/>
    <property type="match status" value="1"/>
</dbReference>
<dbReference type="GO" id="GO:0032259">
    <property type="term" value="P:methylation"/>
    <property type="evidence" value="ECO:0007669"/>
    <property type="project" value="UniProtKB-KW"/>
</dbReference>
<keyword evidence="5" id="KW-0560">Oxidoreductase</keyword>
<evidence type="ECO:0000259" key="11">
    <source>
        <dbReference type="PROSITE" id="PS52019"/>
    </source>
</evidence>
<dbReference type="InterPro" id="IPR014031">
    <property type="entry name" value="Ketoacyl_synth_C"/>
</dbReference>
<dbReference type="InterPro" id="IPR013217">
    <property type="entry name" value="Methyltransf_12"/>
</dbReference>
<dbReference type="SUPFAM" id="SSF53335">
    <property type="entry name" value="S-adenosyl-L-methionine-dependent methyltransferases"/>
    <property type="match status" value="1"/>
</dbReference>
<evidence type="ECO:0000256" key="3">
    <source>
        <dbReference type="ARBA" id="ARBA00022679"/>
    </source>
</evidence>
<feature type="active site" description="Proton acceptor; for dehydratase activity" evidence="8">
    <location>
        <position position="1006"/>
    </location>
</feature>
<dbReference type="GO" id="GO:0004315">
    <property type="term" value="F:3-oxoacyl-[acyl-carrier-protein] synthase activity"/>
    <property type="evidence" value="ECO:0007669"/>
    <property type="project" value="InterPro"/>
</dbReference>
<evidence type="ECO:0000256" key="5">
    <source>
        <dbReference type="ARBA" id="ARBA00023002"/>
    </source>
</evidence>
<keyword evidence="2" id="KW-0597">Phosphoprotein</keyword>
<dbReference type="PROSITE" id="PS52004">
    <property type="entry name" value="KS3_2"/>
    <property type="match status" value="1"/>
</dbReference>
<dbReference type="InterPro" id="IPR020843">
    <property type="entry name" value="ER"/>
</dbReference>
<dbReference type="InterPro" id="IPR016039">
    <property type="entry name" value="Thiolase-like"/>
</dbReference>
<dbReference type="InterPro" id="IPR029063">
    <property type="entry name" value="SAM-dependent_MTases_sf"/>
</dbReference>
<feature type="domain" description="PKS/mFAS DH" evidence="11">
    <location>
        <begin position="974"/>
        <end position="1277"/>
    </location>
</feature>
<dbReference type="InterPro" id="IPR013968">
    <property type="entry name" value="PKS_KR"/>
</dbReference>
<dbReference type="SUPFAM" id="SSF47336">
    <property type="entry name" value="ACP-like"/>
    <property type="match status" value="1"/>
</dbReference>
<dbReference type="SMART" id="SM00822">
    <property type="entry name" value="PKS_KR"/>
    <property type="match status" value="1"/>
</dbReference>
<sequence>MPDQSKNGEGPEPIAIVGMGCRWPGGVRDAPGLWQLLKDKRSGYKEFDEPRFSSKGFYHPNHDRPGSMATKGGFLLDEDPRLFDPSFFGITGLELETMDASQRKLLEVVYEAFENAGETWESVSGSSTGVFIGNFSLDHWVTQARDWDYPRPYATTGASTSILGNRISYIFNLRGPSLAIDTACSSSMYAVHLAVNAIRNGDCDSAIVAAANWIMDPSLQIALDKLGALSPTSTCHTFDASADGYARGEGFAAIYLKRLSKAVDDTSPIRSVIRGTAVNANGRTGGITRPSADGQEAVIRKAYENAGLPLSDTTYFEIHGTGTPVGDPIEVSAVGSTFASHLDAQQKLLVGSVKTNLGHTEGASALAAIMKVVLSLESGFIPPSIGIESLNPAIDIEKNKVEVVRDLLPWPQNRLRRASINSFGFGGANGHCIVDHVNNVLPGYVKSGIVRHLEARNMSNGHSYRINGNPTHSNGHTQDETPLHHPIESGAHIMTRKTDADTRALVLLPFSAHDEQSLNMNMGSIAQVIGHHSLADVAYTLSTGRSKLLYRSFRIVDRNAPTDSLKISQRPFQATSGLEKIAFVFTGQGAQWYAMGLQLVEYRIFQTAIEYADYVLDALPNGPTWKVADIVSGNCDQEAVQLPEISQTVCTAVQIALVDLLASWSIRPSAVLGHSSGEMAAAYAGGYITAAEAIAAAWFRGKTVASNTQAGAMLAIGMGPEKAADYLIDFDGQIRIAAINSPESTTLSGDASAVQRLSAVLDAKGEFNRILRTGGNAYHSHHMMAIGREYYTKLSEGVAHLRELGLCDKLQQYPRVPWISSVRPHKTSPTEIGDAAYWQSNLESPVRFSEAVIEAVDLVGVDLILEVGPHPALKGPIDQTLRSLGRSIPYASTLKRKEDARLSMLSLAGTFFALGAQVDLVRVNAVDELQGAKWVAAHGCTAVDLPPYRYKYGPIMYNESRTSKEYRLRSVLRHDLIGSKVPGNARLRPQWRNILRLKDLPWLGDHRLLPHPVFPAAGFFVMALVAASQVYEDAQDPLQIAGYSLRNVDINAALRIPEDDLGIEVVLSMELSGDATSQSPDWAHFSVSSVTSSSEEWTVHCTGLVKVEISDPRSVPKLGDPVDARTANARTWYKKFADIGLGYGQTFQGLSNIRVDPFSNQAISRVNLKTTSGTIVGGESEYPLHPASLDSIFQLGLIACYGGQFENAQSAFVPIHLNQMHLKRGGIDGDYSTAIAHGELRGLRGAYATLQLLNQSGDVVLDIDSLRCISYVGDTPSSEPKSNLFRSPFTRLVWKPDIRMMSNKEWQRIFPPPQENVNRVHLFPTMNRFASVALVDIYETLINKSGAPKPTGNLAHFAAWVARRVENNQTSEIGSVRMMSTHDRLKLLAELYCQNHDIVEIQIAKRLHENMDAILREQKTAVEILVQDGLLTALYETGLFMTSAYPQLFNIFDSLGHANPSQRILELGAGTGGATRVAMKALVGGNGIKRYKDYTFTDISAGFLASARESLAEYLDFNFSVLDIEQDPLSQGYEASYDIVMASQTLHATTNIANTLENCRRLLKPGGKLVLVENTQNNDLVGIILGTLTGYWHGIPDGRTDSPFLRRDAWNAALQNSGFSGTELILSDYPEPHATTTVIMSTLVPPKSPATNLNNKSSTSKVQLLHSSAQVPSLLFQICEALERQGIRVELESFGNAASSISPNARVVAYLDESNLLLDADERQLDNFKHVISNSQSLLLLTSGGISKGFNPDASFVPGLLRTLRTENPGSQFLSIDVDPDSLQGGNEHLVGCLVELEIGLQQFDLVDIKDNEYVWQNGCMWVSRFVPDDGLAAYTDTPEERVSRHSQLMPLDFQGPVRAAFEVPGILSSLYFRPYMEMQEPLPRDWVIVKVSAVGLNWKDLGLSSGRFDANNLSSEYTGIITETGPDVVDLAVGDRVFGMGRGHFGNYTRVPAAFCRKLRPEDSLTEAATMPLVYMTAVYAFEHVTHLRKGQKVLIQSATGGLGLAAIQLAQSKGTVVYASVGTTDKARFLTEHMKIPASRIFSSRSVNELAAAAGAMSGGGFDVILSTSKGEMLYASLQALAPLGHLIDVGRTEVGDSKSMGLELFQKSANFSSFDLSLVLDHDPELGSELMIAVEDHYRAGRIAPIHPFTASSVSKLDQTLLGFSKGMHVGKLVVTFEPDALVRMSPPLPRANFDPAACYIITGGMGGLGRSIVSWMCSRGARDLIVVSRKGVATSEAQILIDSLTARGVRFQAIACDVSKLDDVVRVVREASSSGRPVKGIVHAAVSYQDISFDKISIQRWKESLAAKVLGARNLHEATLGLLLDFFVMTTSLESVFALATQSAYTAANVFQDAFARYRRRLGLPASTASFGFVTDVGSLATDPTTVDMFARNRTQTITEHQFLALLEPAFIKHDIESSWYGLREDPLSTANIFTCLDPAVLAKMKHEEAVEGGIPSSAPLPQWYSDARVSLIMRAFEDASRHLNKQGRANKPGTFASEDSSPRAVAARLRHDFEASIRTGIAESKYDGVLAVATTAIVKTIADMLFIDPAGVNTAKTVADHGIDSLISAELRNWLLIAFGSNISTLDLLDSHTTIAGLASKIVEGAVLRLQETG</sequence>
<accession>A0A1Y1Z2C6</accession>
<dbReference type="PANTHER" id="PTHR43775">
    <property type="entry name" value="FATTY ACID SYNTHASE"/>
    <property type="match status" value="1"/>
</dbReference>
<dbReference type="InterPro" id="IPR056501">
    <property type="entry name" value="NAD-bd_HRPKS_sdrA"/>
</dbReference>
<dbReference type="GO" id="GO:0006633">
    <property type="term" value="P:fatty acid biosynthetic process"/>
    <property type="evidence" value="ECO:0007669"/>
    <property type="project" value="InterPro"/>
</dbReference>
<dbReference type="GO" id="GO:0008168">
    <property type="term" value="F:methyltransferase activity"/>
    <property type="evidence" value="ECO:0007669"/>
    <property type="project" value="UniProtKB-KW"/>
</dbReference>
<dbReference type="Pfam" id="PF00698">
    <property type="entry name" value="Acyl_transf_1"/>
    <property type="match status" value="1"/>
</dbReference>
<evidence type="ECO:0000256" key="2">
    <source>
        <dbReference type="ARBA" id="ARBA00022553"/>
    </source>
</evidence>
<dbReference type="PROSITE" id="PS52019">
    <property type="entry name" value="PKS_MFAS_DH"/>
    <property type="match status" value="1"/>
</dbReference>
<dbReference type="InterPro" id="IPR049552">
    <property type="entry name" value="PKS_DH_N"/>
</dbReference>
<dbReference type="Gene3D" id="3.90.180.10">
    <property type="entry name" value="Medium-chain alcohol dehydrogenases, catalytic domain"/>
    <property type="match status" value="1"/>
</dbReference>
<proteinExistence type="predicted"/>
<evidence type="ECO:0000259" key="10">
    <source>
        <dbReference type="PROSITE" id="PS52004"/>
    </source>
</evidence>
<dbReference type="OrthoDB" id="329835at2759"/>
<dbReference type="GO" id="GO:0031177">
    <property type="term" value="F:phosphopantetheine binding"/>
    <property type="evidence" value="ECO:0007669"/>
    <property type="project" value="InterPro"/>
</dbReference>
<dbReference type="Gene3D" id="3.10.129.110">
    <property type="entry name" value="Polyketide synthase dehydratase"/>
    <property type="match status" value="1"/>
</dbReference>
<dbReference type="InterPro" id="IPR020807">
    <property type="entry name" value="PKS_DH"/>
</dbReference>
<dbReference type="Gene3D" id="3.40.50.720">
    <property type="entry name" value="NAD(P)-binding Rossmann-like Domain"/>
    <property type="match status" value="1"/>
</dbReference>